<evidence type="ECO:0000256" key="5">
    <source>
        <dbReference type="ARBA" id="ARBA00023146"/>
    </source>
</evidence>
<dbReference type="AlphaFoldDB" id="A0A2M6YP87"/>
<keyword evidence="3" id="KW-0067">ATP-binding</keyword>
<dbReference type="CDD" id="cd07961">
    <property type="entry name" value="Anticodon_Ia_Ile_ABEc"/>
    <property type="match status" value="1"/>
</dbReference>
<feature type="non-terminal residue" evidence="9">
    <location>
        <position position="1"/>
    </location>
</feature>
<evidence type="ECO:0000256" key="4">
    <source>
        <dbReference type="ARBA" id="ARBA00022917"/>
    </source>
</evidence>
<feature type="domain" description="Methionyl/Valyl/Leucyl/Isoleucyl-tRNA synthetase anticodon-binding" evidence="8">
    <location>
        <begin position="246"/>
        <end position="381"/>
    </location>
</feature>
<dbReference type="GO" id="GO:0005524">
    <property type="term" value="F:ATP binding"/>
    <property type="evidence" value="ECO:0007669"/>
    <property type="project" value="UniProtKB-KW"/>
</dbReference>
<feature type="domain" description="Aminoacyl-tRNA synthetase class Ia" evidence="7">
    <location>
        <begin position="5"/>
        <end position="193"/>
    </location>
</feature>
<reference evidence="10" key="1">
    <citation type="submission" date="2017-09" db="EMBL/GenBank/DDBJ databases">
        <title>Depth-based differentiation of microbial function through sediment-hosted aquifers and enrichment of novel symbionts in the deep terrestrial subsurface.</title>
        <authorList>
            <person name="Probst A.J."/>
            <person name="Ladd B."/>
            <person name="Jarett J.K."/>
            <person name="Geller-Mcgrath D.E."/>
            <person name="Sieber C.M.K."/>
            <person name="Emerson J.B."/>
            <person name="Anantharaman K."/>
            <person name="Thomas B.C."/>
            <person name="Malmstrom R."/>
            <person name="Stieglmeier M."/>
            <person name="Klingl A."/>
            <person name="Woyke T."/>
            <person name="Ryan C.M."/>
            <person name="Banfield J.F."/>
        </authorList>
    </citation>
    <scope>NUCLEOTIDE SEQUENCE [LARGE SCALE GENOMIC DNA]</scope>
</reference>
<name>A0A2M6YP87_9BACT</name>
<organism evidence="9 10">
    <name type="scientific">Candidatus Shapirobacteria bacterium CG07_land_8_20_14_0_80_39_12</name>
    <dbReference type="NCBI Taxonomy" id="1974480"/>
    <lineage>
        <taxon>Bacteria</taxon>
        <taxon>Candidatus Shapironibacteriota</taxon>
    </lineage>
</organism>
<comment type="catalytic activity">
    <reaction evidence="6">
        <text>tRNA(Ile) + L-isoleucine + ATP = L-isoleucyl-tRNA(Ile) + AMP + diphosphate</text>
        <dbReference type="Rhea" id="RHEA:11060"/>
        <dbReference type="Rhea" id="RHEA-COMP:9666"/>
        <dbReference type="Rhea" id="RHEA-COMP:9695"/>
        <dbReference type="ChEBI" id="CHEBI:30616"/>
        <dbReference type="ChEBI" id="CHEBI:33019"/>
        <dbReference type="ChEBI" id="CHEBI:58045"/>
        <dbReference type="ChEBI" id="CHEBI:78442"/>
        <dbReference type="ChEBI" id="CHEBI:78528"/>
        <dbReference type="ChEBI" id="CHEBI:456215"/>
        <dbReference type="EC" id="6.1.1.5"/>
    </reaction>
</comment>
<evidence type="ECO:0000259" key="8">
    <source>
        <dbReference type="Pfam" id="PF08264"/>
    </source>
</evidence>
<keyword evidence="4" id="KW-0648">Protein biosynthesis</keyword>
<evidence type="ECO:0000256" key="2">
    <source>
        <dbReference type="ARBA" id="ARBA00022741"/>
    </source>
</evidence>
<comment type="caution">
    <text evidence="9">The sequence shown here is derived from an EMBL/GenBank/DDBJ whole genome shotgun (WGS) entry which is preliminary data.</text>
</comment>
<dbReference type="InterPro" id="IPR023586">
    <property type="entry name" value="Ile-tRNA-ligase_type2"/>
</dbReference>
<dbReference type="Proteomes" id="UP000229559">
    <property type="component" value="Unassembled WGS sequence"/>
</dbReference>
<dbReference type="PANTHER" id="PTHR42780:SF1">
    <property type="entry name" value="ISOLEUCINE--TRNA LIGASE, CYTOPLASMIC"/>
    <property type="match status" value="1"/>
</dbReference>
<dbReference type="GO" id="GO:0000049">
    <property type="term" value="F:tRNA binding"/>
    <property type="evidence" value="ECO:0007669"/>
    <property type="project" value="InterPro"/>
</dbReference>
<dbReference type="EMBL" id="PEXA01000073">
    <property type="protein sequence ID" value="PIU32946.1"/>
    <property type="molecule type" value="Genomic_DNA"/>
</dbReference>
<keyword evidence="2" id="KW-0547">Nucleotide-binding</keyword>
<evidence type="ECO:0000313" key="9">
    <source>
        <dbReference type="EMBL" id="PIU32946.1"/>
    </source>
</evidence>
<keyword evidence="1 9" id="KW-0436">Ligase</keyword>
<dbReference type="InterPro" id="IPR013155">
    <property type="entry name" value="M/V/L/I-tRNA-synth_anticd-bd"/>
</dbReference>
<dbReference type="SUPFAM" id="SSF52374">
    <property type="entry name" value="Nucleotidylyl transferase"/>
    <property type="match status" value="1"/>
</dbReference>
<dbReference type="GO" id="GO:0006428">
    <property type="term" value="P:isoleucyl-tRNA aminoacylation"/>
    <property type="evidence" value="ECO:0007669"/>
    <property type="project" value="TreeGrafter"/>
</dbReference>
<gene>
    <name evidence="9" type="ORF">COT04_02675</name>
</gene>
<keyword evidence="5" id="KW-0030">Aminoacyl-tRNA synthetase</keyword>
<sequence length="494" mass="57431">ERELDWLKNMEDWLISKKRYWGLALPIWECACGHFEVIGSDEELKEKAVEGWDKFAGHSPHRPWIDEIKIKCPKCGKIASRIKDVGNPWLDAGIIPFSTLKYQTDKKFWLEWFPADFITESLAGQFKNWFYSLIAMSTVLENTNSFKTVLGHGTVLGEDGQAMHKSMGNAIDFNEGAEKMGVDVMRWLFISHNPAENLLFGYKTADEVRRRFHLLLWNIYNFFISNALISQWQPKESKKTSQNILDRWLFSRLHNLIKQTTTSLENFDAFSATIKIEKFVNDFSTWYVRRSRDRKEDCYATFYHVLVTLAKLLAPFTPFLAEEIFKNLTDRESVHLEEWPEFETKLIDENLEKQMEEVRKICELAHAVRKETKIKVRQPLSELTITNGGIKISEDLKQLIKDELNVKKTVVKEGKGELKVSLDTQITPELKAEGEARELVRQIQDLRKKAGCRLDEKIKVAGPNWPKDKNLQNYIKKETLATELLSGHELKISK</sequence>
<dbReference type="InterPro" id="IPR014729">
    <property type="entry name" value="Rossmann-like_a/b/a_fold"/>
</dbReference>
<dbReference type="Pfam" id="PF08264">
    <property type="entry name" value="Anticodon_1"/>
    <property type="match status" value="1"/>
</dbReference>
<evidence type="ECO:0000313" key="10">
    <source>
        <dbReference type="Proteomes" id="UP000229559"/>
    </source>
</evidence>
<dbReference type="InterPro" id="IPR002300">
    <property type="entry name" value="aa-tRNA-synth_Ia"/>
</dbReference>
<evidence type="ECO:0000256" key="6">
    <source>
        <dbReference type="ARBA" id="ARBA00048359"/>
    </source>
</evidence>
<evidence type="ECO:0000256" key="3">
    <source>
        <dbReference type="ARBA" id="ARBA00022840"/>
    </source>
</evidence>
<dbReference type="InterPro" id="IPR033709">
    <property type="entry name" value="Anticodon_Ile_ABEc"/>
</dbReference>
<accession>A0A2M6YP87</accession>
<dbReference type="Gene3D" id="3.40.50.620">
    <property type="entry name" value="HUPs"/>
    <property type="match status" value="1"/>
</dbReference>
<dbReference type="SUPFAM" id="SSF47323">
    <property type="entry name" value="Anticodon-binding domain of a subclass of class I aminoacyl-tRNA synthetases"/>
    <property type="match status" value="1"/>
</dbReference>
<dbReference type="PANTHER" id="PTHR42780">
    <property type="entry name" value="SOLEUCYL-TRNA SYNTHETASE"/>
    <property type="match status" value="1"/>
</dbReference>
<dbReference type="Gene3D" id="1.10.730.10">
    <property type="entry name" value="Isoleucyl-tRNA Synthetase, Domain 1"/>
    <property type="match status" value="1"/>
</dbReference>
<protein>
    <submittedName>
        <fullName evidence="9">Isoleucine--tRNA ligase</fullName>
    </submittedName>
</protein>
<dbReference type="Pfam" id="PF00133">
    <property type="entry name" value="tRNA-synt_1"/>
    <property type="match status" value="1"/>
</dbReference>
<dbReference type="InterPro" id="IPR009080">
    <property type="entry name" value="tRNAsynth_Ia_anticodon-bd"/>
</dbReference>
<proteinExistence type="predicted"/>
<dbReference type="GO" id="GO:0004822">
    <property type="term" value="F:isoleucine-tRNA ligase activity"/>
    <property type="evidence" value="ECO:0007669"/>
    <property type="project" value="UniProtKB-EC"/>
</dbReference>
<evidence type="ECO:0000256" key="1">
    <source>
        <dbReference type="ARBA" id="ARBA00022598"/>
    </source>
</evidence>
<evidence type="ECO:0000259" key="7">
    <source>
        <dbReference type="Pfam" id="PF00133"/>
    </source>
</evidence>